<dbReference type="InterPro" id="IPR050807">
    <property type="entry name" value="TransReg_Diox_bact_type"/>
</dbReference>
<dbReference type="STRING" id="1121409.SAMN02745124_01336"/>
<proteinExistence type="predicted"/>
<dbReference type="Gene3D" id="3.40.50.300">
    <property type="entry name" value="P-loop containing nucleotide triphosphate hydrolases"/>
    <property type="match status" value="1"/>
</dbReference>
<dbReference type="SUPFAM" id="SSF47413">
    <property type="entry name" value="lambda repressor-like DNA-binding domains"/>
    <property type="match status" value="1"/>
</dbReference>
<keyword evidence="1" id="KW-0238">DNA-binding</keyword>
<keyword evidence="4" id="KW-1185">Reference proteome</keyword>
<dbReference type="SUPFAM" id="SSF52540">
    <property type="entry name" value="P-loop containing nucleoside triphosphate hydrolases"/>
    <property type="match status" value="1"/>
</dbReference>
<gene>
    <name evidence="3" type="ORF">SAMN02745124_01336</name>
</gene>
<feature type="domain" description="HTH cro/C1-type" evidence="2">
    <location>
        <begin position="255"/>
        <end position="309"/>
    </location>
</feature>
<dbReference type="GO" id="GO:0003700">
    <property type="term" value="F:DNA-binding transcription factor activity"/>
    <property type="evidence" value="ECO:0007669"/>
    <property type="project" value="TreeGrafter"/>
</dbReference>
<dbReference type="PROSITE" id="PS50943">
    <property type="entry name" value="HTH_CROC1"/>
    <property type="match status" value="1"/>
</dbReference>
<dbReference type="Pfam" id="PF06745">
    <property type="entry name" value="ATPase"/>
    <property type="match status" value="1"/>
</dbReference>
<dbReference type="Pfam" id="PF07883">
    <property type="entry name" value="Cupin_2"/>
    <property type="match status" value="1"/>
</dbReference>
<dbReference type="Pfam" id="PF01381">
    <property type="entry name" value="HTH_3"/>
    <property type="match status" value="1"/>
</dbReference>
<dbReference type="SMART" id="SM00530">
    <property type="entry name" value="HTH_XRE"/>
    <property type="match status" value="1"/>
</dbReference>
<evidence type="ECO:0000313" key="4">
    <source>
        <dbReference type="Proteomes" id="UP000184139"/>
    </source>
</evidence>
<dbReference type="PANTHER" id="PTHR46797:SF2">
    <property type="entry name" value="TRANSCRIPTIONAL REGULATOR"/>
    <property type="match status" value="1"/>
</dbReference>
<dbReference type="InterPro" id="IPR011051">
    <property type="entry name" value="RmlC_Cupin_sf"/>
</dbReference>
<dbReference type="Gene3D" id="1.10.260.40">
    <property type="entry name" value="lambda repressor-like DNA-binding domains"/>
    <property type="match status" value="1"/>
</dbReference>
<dbReference type="InterPro" id="IPR013096">
    <property type="entry name" value="Cupin_2"/>
</dbReference>
<dbReference type="InterPro" id="IPR014710">
    <property type="entry name" value="RmlC-like_jellyroll"/>
</dbReference>
<dbReference type="InterPro" id="IPR027417">
    <property type="entry name" value="P-loop_NTPase"/>
</dbReference>
<dbReference type="GO" id="GO:0003677">
    <property type="term" value="F:DNA binding"/>
    <property type="evidence" value="ECO:0007669"/>
    <property type="project" value="UniProtKB-KW"/>
</dbReference>
<reference evidence="3 4" key="1">
    <citation type="submission" date="2016-11" db="EMBL/GenBank/DDBJ databases">
        <authorList>
            <person name="Jaros S."/>
            <person name="Januszkiewicz K."/>
            <person name="Wedrychowicz H."/>
        </authorList>
    </citation>
    <scope>NUCLEOTIDE SEQUENCE [LARGE SCALE GENOMIC DNA]</scope>
    <source>
        <strain evidence="3 4">DSM 9705</strain>
    </source>
</reference>
<dbReference type="Proteomes" id="UP000184139">
    <property type="component" value="Unassembled WGS sequence"/>
</dbReference>
<dbReference type="CDD" id="cd00093">
    <property type="entry name" value="HTH_XRE"/>
    <property type="match status" value="1"/>
</dbReference>
<dbReference type="GO" id="GO:0005829">
    <property type="term" value="C:cytosol"/>
    <property type="evidence" value="ECO:0007669"/>
    <property type="project" value="TreeGrafter"/>
</dbReference>
<dbReference type="AlphaFoldDB" id="A0A1M5UVJ8"/>
<dbReference type="EMBL" id="FQXS01000006">
    <property type="protein sequence ID" value="SHH66888.1"/>
    <property type="molecule type" value="Genomic_DNA"/>
</dbReference>
<dbReference type="InterPro" id="IPR010982">
    <property type="entry name" value="Lambda_DNA-bd_dom_sf"/>
</dbReference>
<evidence type="ECO:0000313" key="3">
    <source>
        <dbReference type="EMBL" id="SHH66888.1"/>
    </source>
</evidence>
<evidence type="ECO:0000259" key="2">
    <source>
        <dbReference type="PROSITE" id="PS50943"/>
    </source>
</evidence>
<accession>A0A1M5UVJ8</accession>
<dbReference type="SUPFAM" id="SSF51182">
    <property type="entry name" value="RmlC-like cupins"/>
    <property type="match status" value="1"/>
</dbReference>
<sequence>MEKRRVSSGIAELDRLLGNLFIGDNVLWYEEAGSFSSTFCLCFINETLQAGKPLIYVTFDRSPKNLVSYLGPLAESQKLTILDCFTNGKGDRSDVFNKFYEKDGAMWPYQVIKVNEPADAGQVAEAMYGLHATLSGDVHFIIDSLTGMQSLWGEESVLDFYVRTCPRLYELDTIAYWLIERGAHSGKLKANINKVAQVVIDLAVRRGSSSLKIIKAEKRQCKHLNEQHAFSAEETGIVFASQKPPIATFDLGARIKDIRLKQGLSQRQLADLIGVTPSTISQVEKNTIYPSLPALFRLAESLSVDPATLFRETGSDRGALIYPAATRSPISIPRFSREVVEAERLLSPDSDLPAEIILIRIQPGKKLPGHFSARKGKEFGYLVSGCLELKINGRSETLAPGDTVLLPRDTPERWLNPSTDNVAELLWIIFP</sequence>
<dbReference type="InterPro" id="IPR001387">
    <property type="entry name" value="Cro/C1-type_HTH"/>
</dbReference>
<dbReference type="Gene3D" id="2.60.120.10">
    <property type="entry name" value="Jelly Rolls"/>
    <property type="match status" value="1"/>
</dbReference>
<organism evidence="3 4">
    <name type="scientific">Desulfofustis glycolicus DSM 9705</name>
    <dbReference type="NCBI Taxonomy" id="1121409"/>
    <lineage>
        <taxon>Bacteria</taxon>
        <taxon>Pseudomonadati</taxon>
        <taxon>Thermodesulfobacteriota</taxon>
        <taxon>Desulfobulbia</taxon>
        <taxon>Desulfobulbales</taxon>
        <taxon>Desulfocapsaceae</taxon>
        <taxon>Desulfofustis</taxon>
    </lineage>
</organism>
<name>A0A1M5UVJ8_9BACT</name>
<dbReference type="PANTHER" id="PTHR46797">
    <property type="entry name" value="HTH-TYPE TRANSCRIPTIONAL REGULATOR"/>
    <property type="match status" value="1"/>
</dbReference>
<dbReference type="InterPro" id="IPR014774">
    <property type="entry name" value="KaiC-like_dom"/>
</dbReference>
<protein>
    <submittedName>
        <fullName evidence="3">Transcriptional regulator, XRE family with cupin sensor</fullName>
    </submittedName>
</protein>
<dbReference type="CDD" id="cd02209">
    <property type="entry name" value="cupin_XRE_C"/>
    <property type="match status" value="1"/>
</dbReference>
<dbReference type="OrthoDB" id="9812167at2"/>
<evidence type="ECO:0000256" key="1">
    <source>
        <dbReference type="ARBA" id="ARBA00023125"/>
    </source>
</evidence>